<name>T1BMJ1_9ZZZZ</name>
<dbReference type="AlphaFoldDB" id="T1BMJ1"/>
<feature type="non-terminal residue" evidence="1">
    <location>
        <position position="1"/>
    </location>
</feature>
<protein>
    <submittedName>
        <fullName evidence="1">D5 family NTPase</fullName>
    </submittedName>
</protein>
<accession>T1BMJ1</accession>
<reference evidence="1" key="1">
    <citation type="submission" date="2013-08" db="EMBL/GenBank/DDBJ databases">
        <authorList>
            <person name="Mendez C."/>
            <person name="Richter M."/>
            <person name="Ferrer M."/>
            <person name="Sanchez J."/>
        </authorList>
    </citation>
    <scope>NUCLEOTIDE SEQUENCE</scope>
</reference>
<sequence>NVIPSFDDPDVAIKNRVVILPYISVWKKGYPKDEEEQKIKHHFKPDPNFEYHIPALAPAFMWILVQFYKKYADQGLVMPEIVLKHVNEYWKSTDIYSQFISDCITLDDGSELSLTKIYNAFKDWFRDTNPSVKVPERQLLRTDLIARLGLMENGGWKGMRLNENDTREKTLKF</sequence>
<dbReference type="EMBL" id="AUZY01002937">
    <property type="protein sequence ID" value="EQD71007.1"/>
    <property type="molecule type" value="Genomic_DNA"/>
</dbReference>
<evidence type="ECO:0000313" key="1">
    <source>
        <dbReference type="EMBL" id="EQD71007.1"/>
    </source>
</evidence>
<organism evidence="1">
    <name type="scientific">mine drainage metagenome</name>
    <dbReference type="NCBI Taxonomy" id="410659"/>
    <lineage>
        <taxon>unclassified sequences</taxon>
        <taxon>metagenomes</taxon>
        <taxon>ecological metagenomes</taxon>
    </lineage>
</organism>
<gene>
    <name evidence="1" type="ORF">B1B_04694</name>
</gene>
<reference evidence="1" key="2">
    <citation type="journal article" date="2014" name="ISME J.">
        <title>Microbial stratification in low pH oxic and suboxic macroscopic growths along an acid mine drainage.</title>
        <authorList>
            <person name="Mendez-Garcia C."/>
            <person name="Mesa V."/>
            <person name="Sprenger R.R."/>
            <person name="Richter M."/>
            <person name="Diez M.S."/>
            <person name="Solano J."/>
            <person name="Bargiela R."/>
            <person name="Golyshina O.V."/>
            <person name="Manteca A."/>
            <person name="Ramos J.L."/>
            <person name="Gallego J.R."/>
            <person name="Llorente I."/>
            <person name="Martins Dos Santos V.A."/>
            <person name="Jensen O.N."/>
            <person name="Pelaez A.I."/>
            <person name="Sanchez J."/>
            <person name="Ferrer M."/>
        </authorList>
    </citation>
    <scope>NUCLEOTIDE SEQUENCE</scope>
</reference>
<proteinExistence type="predicted"/>
<comment type="caution">
    <text evidence="1">The sequence shown here is derived from an EMBL/GenBank/DDBJ whole genome shotgun (WGS) entry which is preliminary data.</text>
</comment>